<gene>
    <name evidence="1" type="ORF">EVAR_44137_1</name>
</gene>
<reference evidence="1 2" key="1">
    <citation type="journal article" date="2019" name="Commun. Biol.">
        <title>The bagworm genome reveals a unique fibroin gene that provides high tensile strength.</title>
        <authorList>
            <person name="Kono N."/>
            <person name="Nakamura H."/>
            <person name="Ohtoshi R."/>
            <person name="Tomita M."/>
            <person name="Numata K."/>
            <person name="Arakawa K."/>
        </authorList>
    </citation>
    <scope>NUCLEOTIDE SEQUENCE [LARGE SCALE GENOMIC DNA]</scope>
</reference>
<protein>
    <submittedName>
        <fullName evidence="1">Uncharacterized protein</fullName>
    </submittedName>
</protein>
<organism evidence="1 2">
    <name type="scientific">Eumeta variegata</name>
    <name type="common">Bagworm moth</name>
    <name type="synonym">Eumeta japonica</name>
    <dbReference type="NCBI Taxonomy" id="151549"/>
    <lineage>
        <taxon>Eukaryota</taxon>
        <taxon>Metazoa</taxon>
        <taxon>Ecdysozoa</taxon>
        <taxon>Arthropoda</taxon>
        <taxon>Hexapoda</taxon>
        <taxon>Insecta</taxon>
        <taxon>Pterygota</taxon>
        <taxon>Neoptera</taxon>
        <taxon>Endopterygota</taxon>
        <taxon>Lepidoptera</taxon>
        <taxon>Glossata</taxon>
        <taxon>Ditrysia</taxon>
        <taxon>Tineoidea</taxon>
        <taxon>Psychidae</taxon>
        <taxon>Oiketicinae</taxon>
        <taxon>Eumeta</taxon>
    </lineage>
</organism>
<proteinExistence type="predicted"/>
<sequence>MSLDFDQSPELRAFIESGLSIEFDRGRVSLLDEICEGRPSTAIAEENVATVRQLMKENRRITYGEM</sequence>
<dbReference type="AlphaFoldDB" id="A0A4C1XNB2"/>
<name>A0A4C1XNB2_EUMVA</name>
<dbReference type="OrthoDB" id="10017160at2759"/>
<comment type="caution">
    <text evidence="1">The sequence shown here is derived from an EMBL/GenBank/DDBJ whole genome shotgun (WGS) entry which is preliminary data.</text>
</comment>
<dbReference type="EMBL" id="BGZK01000886">
    <property type="protein sequence ID" value="GBP64054.1"/>
    <property type="molecule type" value="Genomic_DNA"/>
</dbReference>
<accession>A0A4C1XNB2</accession>
<keyword evidence="2" id="KW-1185">Reference proteome</keyword>
<evidence type="ECO:0000313" key="1">
    <source>
        <dbReference type="EMBL" id="GBP64054.1"/>
    </source>
</evidence>
<evidence type="ECO:0000313" key="2">
    <source>
        <dbReference type="Proteomes" id="UP000299102"/>
    </source>
</evidence>
<dbReference type="Proteomes" id="UP000299102">
    <property type="component" value="Unassembled WGS sequence"/>
</dbReference>